<dbReference type="AlphaFoldDB" id="A0A3B4B489"/>
<dbReference type="GO" id="GO:0032958">
    <property type="term" value="P:inositol phosphate biosynthetic process"/>
    <property type="evidence" value="ECO:0007669"/>
    <property type="project" value="TreeGrafter"/>
</dbReference>
<keyword evidence="4 7" id="KW-0547">Nucleotide-binding</keyword>
<comment type="similarity">
    <text evidence="1">Belongs to the IPK1 type 2 family.</text>
</comment>
<evidence type="ECO:0000256" key="7">
    <source>
        <dbReference type="RuleBase" id="RU364126"/>
    </source>
</evidence>
<keyword evidence="3 7" id="KW-0808">Transferase</keyword>
<name>A0A3B4B489_9GOBI</name>
<comment type="function">
    <text evidence="7">Phosphorylates Ins(1,3,4,5,6)P5 at position 2 to form Ins(1,2,3,4,5,6)P6 (InsP6 or phytate).</text>
</comment>
<dbReference type="Pfam" id="PF06090">
    <property type="entry name" value="Ins_P5_2-kin"/>
    <property type="match status" value="1"/>
</dbReference>
<comment type="domain">
    <text evidence="7">The EXKPK motif is conserved in inositol-pentakisphosphate 2-kinases of both family 1 and 2.</text>
</comment>
<dbReference type="GO" id="GO:0035299">
    <property type="term" value="F:inositol-1,3,4,5,6-pentakisphosphate 2-kinase activity"/>
    <property type="evidence" value="ECO:0007669"/>
    <property type="project" value="UniProtKB-EC"/>
</dbReference>
<protein>
    <recommendedName>
        <fullName evidence="2 7">Inositol-pentakisphosphate 2-kinase</fullName>
        <ecNumber evidence="2 7">2.7.1.158</ecNumber>
    </recommendedName>
</protein>
<dbReference type="PANTHER" id="PTHR14456">
    <property type="entry name" value="INOSITOL POLYPHOSPHATE KINASE 1"/>
    <property type="match status" value="1"/>
</dbReference>
<keyword evidence="5 7" id="KW-0418">Kinase</keyword>
<evidence type="ECO:0000256" key="6">
    <source>
        <dbReference type="ARBA" id="ARBA00022840"/>
    </source>
</evidence>
<evidence type="ECO:0000256" key="5">
    <source>
        <dbReference type="ARBA" id="ARBA00022777"/>
    </source>
</evidence>
<evidence type="ECO:0000313" key="9">
    <source>
        <dbReference type="Proteomes" id="UP000261520"/>
    </source>
</evidence>
<proteinExistence type="inferred from homology"/>
<organism evidence="8 9">
    <name type="scientific">Periophthalmus magnuspinnatus</name>
    <dbReference type="NCBI Taxonomy" id="409849"/>
    <lineage>
        <taxon>Eukaryota</taxon>
        <taxon>Metazoa</taxon>
        <taxon>Chordata</taxon>
        <taxon>Craniata</taxon>
        <taxon>Vertebrata</taxon>
        <taxon>Euteleostomi</taxon>
        <taxon>Actinopterygii</taxon>
        <taxon>Neopterygii</taxon>
        <taxon>Teleostei</taxon>
        <taxon>Neoteleostei</taxon>
        <taxon>Acanthomorphata</taxon>
        <taxon>Gobiaria</taxon>
        <taxon>Gobiiformes</taxon>
        <taxon>Gobioidei</taxon>
        <taxon>Gobiidae</taxon>
        <taxon>Oxudercinae</taxon>
        <taxon>Periophthalmus</taxon>
    </lineage>
</organism>
<dbReference type="EC" id="2.7.1.158" evidence="2 7"/>
<keyword evidence="9" id="KW-1185">Reference proteome</keyword>
<evidence type="ECO:0000313" key="8">
    <source>
        <dbReference type="Ensembl" id="ENSPMGP00000023419.1"/>
    </source>
</evidence>
<accession>A0A3B4B489</accession>
<evidence type="ECO:0000256" key="4">
    <source>
        <dbReference type="ARBA" id="ARBA00022741"/>
    </source>
</evidence>
<dbReference type="Ensembl" id="ENSPMGT00000024951.1">
    <property type="protein sequence ID" value="ENSPMGP00000023419.1"/>
    <property type="gene ID" value="ENSPMGG00000018939.1"/>
</dbReference>
<evidence type="ECO:0000256" key="1">
    <source>
        <dbReference type="ARBA" id="ARBA00007229"/>
    </source>
</evidence>
<evidence type="ECO:0000256" key="2">
    <source>
        <dbReference type="ARBA" id="ARBA00012023"/>
    </source>
</evidence>
<dbReference type="InterPro" id="IPR009286">
    <property type="entry name" value="Ins_P5_2-kin"/>
</dbReference>
<dbReference type="GO" id="GO:0005524">
    <property type="term" value="F:ATP binding"/>
    <property type="evidence" value="ECO:0007669"/>
    <property type="project" value="UniProtKB-KW"/>
</dbReference>
<comment type="catalytic activity">
    <reaction evidence="7">
        <text>1D-myo-inositol 1,3,4,5,6-pentakisphosphate + ATP = 1D-myo-inositol hexakisphosphate + ADP + H(+)</text>
        <dbReference type="Rhea" id="RHEA:20313"/>
        <dbReference type="ChEBI" id="CHEBI:15378"/>
        <dbReference type="ChEBI" id="CHEBI:30616"/>
        <dbReference type="ChEBI" id="CHEBI:57733"/>
        <dbReference type="ChEBI" id="CHEBI:58130"/>
        <dbReference type="ChEBI" id="CHEBI:456216"/>
        <dbReference type="EC" id="2.7.1.158"/>
    </reaction>
</comment>
<dbReference type="GO" id="GO:0005634">
    <property type="term" value="C:nucleus"/>
    <property type="evidence" value="ECO:0007669"/>
    <property type="project" value="TreeGrafter"/>
</dbReference>
<dbReference type="STRING" id="409849.ENSPMGP00000023419"/>
<dbReference type="Gene3D" id="3.30.200.110">
    <property type="entry name" value="Inositol-pentakisphosphate 2-kinase, N-lobe"/>
    <property type="match status" value="1"/>
</dbReference>
<dbReference type="InterPro" id="IPR043001">
    <property type="entry name" value="IP5_2-K_N_lobe"/>
</dbReference>
<dbReference type="PANTHER" id="PTHR14456:SF2">
    <property type="entry name" value="INOSITOL-PENTAKISPHOSPHATE 2-KINASE"/>
    <property type="match status" value="1"/>
</dbReference>
<reference evidence="8" key="1">
    <citation type="submission" date="2025-08" db="UniProtKB">
        <authorList>
            <consortium name="Ensembl"/>
        </authorList>
    </citation>
    <scope>IDENTIFICATION</scope>
</reference>
<evidence type="ECO:0000256" key="3">
    <source>
        <dbReference type="ARBA" id="ARBA00022679"/>
    </source>
</evidence>
<keyword evidence="6 7" id="KW-0067">ATP-binding</keyword>
<reference evidence="8" key="2">
    <citation type="submission" date="2025-09" db="UniProtKB">
        <authorList>
            <consortium name="Ensembl"/>
        </authorList>
    </citation>
    <scope>IDENTIFICATION</scope>
</reference>
<sequence>MDPDKLDENDWRYHGEGNKSLVVSHIQVSVFKIHFPNKKSEQAYRQIQNIVDFTSNVMSCFIGEQFIHSGEVVKLPLEFVRQLSIKVQHQRPVWRCNKVMDIYSGCALCLPNLTTPLYHQPTLTPPICIEIKPKCGFLPSSKHVSKEIKTRVCRFCMHQHYKVSNGIWKKRSLYCPLDLFSGSRQRMTFAIRHLIEEPQNNFKIFKVNPWGLKQFNNGNITIDFLFKTVQLINVKILSISYGPAVLSVLYLTLFLFNLWCLDSQGLPSDCVLSRVLHTQRLDSLDIEGLFPLYKRVEQHLHHFPKERSRLQVEGPYDEMFLEKLQKCPSEDDGSVEYATTKVHQYRAAMTAKDCSIMITLMPTSSLTFRTFSFSVAVLDLDPKPFESVPRQLRLDQKVVNGYLRSSSGICPKTPQQREDCTLLFHPVRPAPLALLL</sequence>
<dbReference type="Proteomes" id="UP000261520">
    <property type="component" value="Unplaced"/>
</dbReference>